<dbReference type="Gene3D" id="3.30.920.30">
    <property type="entry name" value="Hypothetical protein"/>
    <property type="match status" value="1"/>
</dbReference>
<comment type="similarity">
    <text evidence="1">Belongs to the HicA mRNA interferase family.</text>
</comment>
<keyword evidence="4" id="KW-0255">Endonuclease</keyword>
<name>A0A424YAV4_9FIRM</name>
<proteinExistence type="inferred from homology"/>
<evidence type="ECO:0000256" key="6">
    <source>
        <dbReference type="ARBA" id="ARBA00022884"/>
    </source>
</evidence>
<dbReference type="SUPFAM" id="SSF54786">
    <property type="entry name" value="YcfA/nrd intein domain"/>
    <property type="match status" value="1"/>
</dbReference>
<dbReference type="EMBL" id="QZAA01000244">
    <property type="protein sequence ID" value="RQD73632.1"/>
    <property type="molecule type" value="Genomic_DNA"/>
</dbReference>
<gene>
    <name evidence="8" type="ORF">D5R97_09150</name>
</gene>
<evidence type="ECO:0000256" key="4">
    <source>
        <dbReference type="ARBA" id="ARBA00022759"/>
    </source>
</evidence>
<sequence length="75" mass="8332">MTPQLPVVSGMDCILTLEKVGYVVVRQKGSHIRLKDKNGILSPVTVPDHKELRPGLLRKILKDAGLTLEDFARLL</sequence>
<evidence type="ECO:0000256" key="7">
    <source>
        <dbReference type="ARBA" id="ARBA00023016"/>
    </source>
</evidence>
<keyword evidence="2" id="KW-1277">Toxin-antitoxin system</keyword>
<keyword evidence="7" id="KW-0346">Stress response</keyword>
<reference evidence="8 9" key="1">
    <citation type="submission" date="2018-08" db="EMBL/GenBank/DDBJ databases">
        <title>The metabolism and importance of syntrophic acetate oxidation coupled to methane or sulfide production in haloalkaline environments.</title>
        <authorList>
            <person name="Timmers P.H.A."/>
            <person name="Vavourakis C.D."/>
            <person name="Sorokin D.Y."/>
            <person name="Sinninghe Damste J.S."/>
            <person name="Muyzer G."/>
            <person name="Stams A.J.M."/>
            <person name="Plugge C.M."/>
        </authorList>
    </citation>
    <scope>NUCLEOTIDE SEQUENCE [LARGE SCALE GENOMIC DNA]</scope>
    <source>
        <strain evidence="8">MSAO_Bac1</strain>
    </source>
</reference>
<keyword evidence="3" id="KW-0540">Nuclease</keyword>
<evidence type="ECO:0000313" key="8">
    <source>
        <dbReference type="EMBL" id="RQD73632.1"/>
    </source>
</evidence>
<comment type="caution">
    <text evidence="8">The sequence shown here is derived from an EMBL/GenBank/DDBJ whole genome shotgun (WGS) entry which is preliminary data.</text>
</comment>
<evidence type="ECO:0000256" key="2">
    <source>
        <dbReference type="ARBA" id="ARBA00022649"/>
    </source>
</evidence>
<dbReference type="Proteomes" id="UP000285138">
    <property type="component" value="Unassembled WGS sequence"/>
</dbReference>
<keyword evidence="5" id="KW-0378">Hydrolase</keyword>
<evidence type="ECO:0000256" key="1">
    <source>
        <dbReference type="ARBA" id="ARBA00006620"/>
    </source>
</evidence>
<dbReference type="Pfam" id="PF07927">
    <property type="entry name" value="HicA_toxin"/>
    <property type="match status" value="1"/>
</dbReference>
<evidence type="ECO:0000313" key="9">
    <source>
        <dbReference type="Proteomes" id="UP000285138"/>
    </source>
</evidence>
<evidence type="ECO:0000256" key="3">
    <source>
        <dbReference type="ARBA" id="ARBA00022722"/>
    </source>
</evidence>
<organism evidence="8 9">
    <name type="scientific">Candidatus Syntrophonatronum acetioxidans</name>
    <dbReference type="NCBI Taxonomy" id="1795816"/>
    <lineage>
        <taxon>Bacteria</taxon>
        <taxon>Bacillati</taxon>
        <taxon>Bacillota</taxon>
        <taxon>Clostridia</taxon>
        <taxon>Eubacteriales</taxon>
        <taxon>Syntrophomonadaceae</taxon>
        <taxon>Candidatus Syntrophonatronum</taxon>
    </lineage>
</organism>
<dbReference type="GO" id="GO:0004519">
    <property type="term" value="F:endonuclease activity"/>
    <property type="evidence" value="ECO:0007669"/>
    <property type="project" value="UniProtKB-KW"/>
</dbReference>
<dbReference type="GO" id="GO:0003729">
    <property type="term" value="F:mRNA binding"/>
    <property type="evidence" value="ECO:0007669"/>
    <property type="project" value="InterPro"/>
</dbReference>
<accession>A0A424YAV4</accession>
<evidence type="ECO:0000256" key="5">
    <source>
        <dbReference type="ARBA" id="ARBA00022801"/>
    </source>
</evidence>
<dbReference type="AlphaFoldDB" id="A0A424YAV4"/>
<dbReference type="InterPro" id="IPR038570">
    <property type="entry name" value="HicA_sf"/>
</dbReference>
<keyword evidence="6" id="KW-0694">RNA-binding</keyword>
<dbReference type="GO" id="GO:0016787">
    <property type="term" value="F:hydrolase activity"/>
    <property type="evidence" value="ECO:0007669"/>
    <property type="project" value="UniProtKB-KW"/>
</dbReference>
<dbReference type="InterPro" id="IPR012933">
    <property type="entry name" value="HicA_mRNA_interferase"/>
</dbReference>
<protein>
    <submittedName>
        <fullName evidence="8">Addiction module toxin, HicA family</fullName>
    </submittedName>
</protein>